<dbReference type="SUPFAM" id="SSF56801">
    <property type="entry name" value="Acetyl-CoA synthetase-like"/>
    <property type="match status" value="1"/>
</dbReference>
<evidence type="ECO:0000259" key="4">
    <source>
        <dbReference type="Pfam" id="PF13193"/>
    </source>
</evidence>
<protein>
    <submittedName>
        <fullName evidence="5">Long-chain fatty acid--CoA ligase</fullName>
    </submittedName>
</protein>
<feature type="domain" description="AMP-dependent synthetase/ligase" evidence="3">
    <location>
        <begin position="19"/>
        <end position="384"/>
    </location>
</feature>
<dbReference type="GO" id="GO:0016878">
    <property type="term" value="F:acid-thiol ligase activity"/>
    <property type="evidence" value="ECO:0007669"/>
    <property type="project" value="UniProtKB-ARBA"/>
</dbReference>
<dbReference type="InterPro" id="IPR000873">
    <property type="entry name" value="AMP-dep_synth/lig_dom"/>
</dbReference>
<evidence type="ECO:0000313" key="6">
    <source>
        <dbReference type="Proteomes" id="UP000189677"/>
    </source>
</evidence>
<evidence type="ECO:0000256" key="2">
    <source>
        <dbReference type="ARBA" id="ARBA00022598"/>
    </source>
</evidence>
<gene>
    <name evidence="5" type="ORF">BBN63_00245</name>
</gene>
<name>A0A1U9QL69_STRNV</name>
<dbReference type="PANTHER" id="PTHR43767">
    <property type="entry name" value="LONG-CHAIN-FATTY-ACID--COA LIGASE"/>
    <property type="match status" value="1"/>
</dbReference>
<dbReference type="Gene3D" id="3.30.300.30">
    <property type="match status" value="1"/>
</dbReference>
<dbReference type="RefSeq" id="WP_078073405.1">
    <property type="nucleotide sequence ID" value="NZ_CP018047.1"/>
</dbReference>
<feature type="domain" description="AMP-binding enzyme C-terminal" evidence="4">
    <location>
        <begin position="433"/>
        <end position="508"/>
    </location>
</feature>
<dbReference type="EMBL" id="CP018047">
    <property type="protein sequence ID" value="AQU64930.1"/>
    <property type="molecule type" value="Genomic_DNA"/>
</dbReference>
<reference evidence="5 6" key="1">
    <citation type="submission" date="2016-11" db="EMBL/GenBank/DDBJ databases">
        <title>Complete genome sequence of Streptomyces niveus SCSIO 3406.</title>
        <authorList>
            <person name="Zhu Q."/>
            <person name="Cheng W."/>
            <person name="Song Y."/>
            <person name="Li Q."/>
            <person name="Ju J."/>
        </authorList>
    </citation>
    <scope>NUCLEOTIDE SEQUENCE [LARGE SCALE GENOMIC DNA]</scope>
    <source>
        <strain evidence="5 6">SCSIO 3406</strain>
    </source>
</reference>
<dbReference type="AlphaFoldDB" id="A0A1U9QL69"/>
<dbReference type="InterPro" id="IPR050237">
    <property type="entry name" value="ATP-dep_AMP-bd_enzyme"/>
</dbReference>
<dbReference type="OrthoDB" id="9803968at2"/>
<keyword evidence="2 5" id="KW-0436">Ligase</keyword>
<evidence type="ECO:0000256" key="1">
    <source>
        <dbReference type="ARBA" id="ARBA00006432"/>
    </source>
</evidence>
<evidence type="ECO:0000313" key="5">
    <source>
        <dbReference type="EMBL" id="AQU64930.1"/>
    </source>
</evidence>
<comment type="similarity">
    <text evidence="1">Belongs to the ATP-dependent AMP-binding enzyme family.</text>
</comment>
<dbReference type="InterPro" id="IPR025110">
    <property type="entry name" value="AMP-bd_C"/>
</dbReference>
<dbReference type="InterPro" id="IPR045851">
    <property type="entry name" value="AMP-bd_C_sf"/>
</dbReference>
<dbReference type="FunFam" id="3.30.300.30:FF:000008">
    <property type="entry name" value="2,3-dihydroxybenzoate-AMP ligase"/>
    <property type="match status" value="1"/>
</dbReference>
<evidence type="ECO:0000259" key="3">
    <source>
        <dbReference type="Pfam" id="PF00501"/>
    </source>
</evidence>
<dbReference type="InterPro" id="IPR042099">
    <property type="entry name" value="ANL_N_sf"/>
</dbReference>
<dbReference type="Gene3D" id="3.40.50.12780">
    <property type="entry name" value="N-terminal domain of ligase-like"/>
    <property type="match status" value="1"/>
</dbReference>
<proteinExistence type="inferred from homology"/>
<dbReference type="Pfam" id="PF13193">
    <property type="entry name" value="AMP-binding_C"/>
    <property type="match status" value="1"/>
</dbReference>
<organism evidence="5 6">
    <name type="scientific">Streptomyces niveus</name>
    <name type="common">Streptomyces spheroides</name>
    <dbReference type="NCBI Taxonomy" id="193462"/>
    <lineage>
        <taxon>Bacteria</taxon>
        <taxon>Bacillati</taxon>
        <taxon>Actinomycetota</taxon>
        <taxon>Actinomycetes</taxon>
        <taxon>Kitasatosporales</taxon>
        <taxon>Streptomycetaceae</taxon>
        <taxon>Streptomyces</taxon>
    </lineage>
</organism>
<sequence>MTDTYETRQPLKTLVETARRNAARFPEKKAVVCDGRSLTYGQLDTESDRTACALGVAGLDKGARVAYLGKESESYYDVLFGCAKAGAVLVPINWRLTSAEIEHILSDSTAQLIFVEQEFLATVEQITAPLPALSHTVVLDGPGGPGGGFQSWKARNEGVLETPVADSGDPVVQIYTSGTTGLPKGVVLAHRSFFAVPDMLERGGLDWIDWRKDDKSLIGVPGFHIGGLWWAVQGLNAGVTNIAVSTFVSGEALRLIRDMGITTTCMVPAMLHMLTSEPSASPEAFHTLRKVVYGGSPISESLLERCHTLMNCDFAQIYGLTETGNTAVCLPPEAHSIGGSLLKAAGRPYPGVDIVVLDERGAEVKTGTVGEICVRTPARMVEYWGLPNATAETLRNGWVHTGDAGYMDDGYVYICDRLKDVVIVAGENVYPAEVEKALEQLPAVAEAAVIGIPDERWGERLHAVVVLRDGETATRRELALDLRGSLATFKIPSSWEFADHVPRNPSGKILRRRLRERFWSGRERKVG</sequence>
<dbReference type="PANTHER" id="PTHR43767:SF1">
    <property type="entry name" value="NONRIBOSOMAL PEPTIDE SYNTHASE PES1 (EUROFUNG)-RELATED"/>
    <property type="match status" value="1"/>
</dbReference>
<dbReference type="Proteomes" id="UP000189677">
    <property type="component" value="Chromosome"/>
</dbReference>
<dbReference type="Pfam" id="PF00501">
    <property type="entry name" value="AMP-binding"/>
    <property type="match status" value="1"/>
</dbReference>
<accession>A0A1U9QL69</accession>
<keyword evidence="6" id="KW-1185">Reference proteome</keyword>
<dbReference type="KEGG" id="snw:BBN63_00245"/>
<dbReference type="NCBIfam" id="NF004837">
    <property type="entry name" value="PRK06187.1"/>
    <property type="match status" value="1"/>
</dbReference>